<name>A0A1E7WT70_9BURK</name>
<sequence length="448" mass="49235">MTIPSRVLWGEGLFLRPQHFQQQDRYHEARLNQVALALQPFLWGVRRIEWDLDALKADRLRLQALSLIFRDGEIFDAPGSEPLPTAVDLAALPAALQEVTWYAALPALAPGGGNAAAAPAHQQGARYTRSARETADLYTGAVGTELALLKQSVRLVSDQEPLGAFDCVPVIRLRRTVTGGFEPDPSFIPPSLSIAGAPALKDMLDRLMEALQAKVQSLQGHMREPSRNVIEFRSGDVSSFWLLHTVSTSAATLMHYVRHPGMHPERLFECLLALAGAMMTYSKQYSLVQLPAYRHDDLALCFSGLDHIIRDLLDTVISTRYFSIALTEEKPSYHLGKLDSGKIDQRTTLYLAVGAALSALELVDVVPLRVKVGAPDDVEKCVLTAMPGVKLTHAPQVPAAIPVQPDTYYFALEGKGMLYEHMLKAQSISIYVPSGIRDLRLNLIAVTA</sequence>
<dbReference type="RefSeq" id="WP_070247663.1">
    <property type="nucleotide sequence ID" value="NZ_LROM01000075.1"/>
</dbReference>
<proteinExistence type="predicted"/>
<comment type="caution">
    <text evidence="1">The sequence shown here is derived from an EMBL/GenBank/DDBJ whole genome shotgun (WGS) entry which is preliminary data.</text>
</comment>
<dbReference type="NCBIfam" id="TIGR03353">
    <property type="entry name" value="VI_chp_4"/>
    <property type="match status" value="1"/>
</dbReference>
<dbReference type="PATRIC" id="fig|762836.4.peg.2038"/>
<evidence type="ECO:0000313" key="1">
    <source>
        <dbReference type="EMBL" id="OFA02775.1"/>
    </source>
</evidence>
<dbReference type="PANTHER" id="PTHR35566:SF1">
    <property type="entry name" value="TYPE VI SECRETION SYSTEM BASEPLATE COMPONENT TSSK1"/>
    <property type="match status" value="1"/>
</dbReference>
<dbReference type="OrthoDB" id="9775333at2"/>
<protein>
    <recommendedName>
        <fullName evidence="3">Type VI secretion protein, family</fullName>
    </recommendedName>
</protein>
<dbReference type="PANTHER" id="PTHR35566">
    <property type="entry name" value="BLR3599 PROTEIN"/>
    <property type="match status" value="1"/>
</dbReference>
<keyword evidence="2" id="KW-1185">Reference proteome</keyword>
<dbReference type="InterPro" id="IPR010263">
    <property type="entry name" value="T6SS_TssK"/>
</dbReference>
<reference evidence="2" key="1">
    <citation type="journal article" date="2016" name="Front. Microbiol.">
        <title>Molecular Keys to the Janthinobacterium and Duganella spp. Interaction with the Plant Pathogen Fusarium graminearum.</title>
        <authorList>
            <person name="Haack F.S."/>
            <person name="Poehlein A."/>
            <person name="Kroger C."/>
            <person name="Voigt C.A."/>
            <person name="Piepenbring M."/>
            <person name="Bode H.B."/>
            <person name="Daniel R."/>
            <person name="Schafer W."/>
            <person name="Streit W.R."/>
        </authorList>
    </citation>
    <scope>NUCLEOTIDE SEQUENCE [LARGE SCALE GENOMIC DNA]</scope>
    <source>
        <strain evidence="2">T54</strain>
    </source>
</reference>
<dbReference type="Proteomes" id="UP000175989">
    <property type="component" value="Unassembled WGS sequence"/>
</dbReference>
<gene>
    <name evidence="1" type="ORF">DUPY_19630</name>
</gene>
<dbReference type="Pfam" id="PF05936">
    <property type="entry name" value="T6SS_VasE"/>
    <property type="match status" value="1"/>
</dbReference>
<dbReference type="AlphaFoldDB" id="A0A1E7WT70"/>
<evidence type="ECO:0008006" key="3">
    <source>
        <dbReference type="Google" id="ProtNLM"/>
    </source>
</evidence>
<accession>A0A1E7WT70</accession>
<dbReference type="EMBL" id="LROM01000075">
    <property type="protein sequence ID" value="OFA02775.1"/>
    <property type="molecule type" value="Genomic_DNA"/>
</dbReference>
<organism evidence="1 2">
    <name type="scientific">Duganella phyllosphaerae</name>
    <dbReference type="NCBI Taxonomy" id="762836"/>
    <lineage>
        <taxon>Bacteria</taxon>
        <taxon>Pseudomonadati</taxon>
        <taxon>Pseudomonadota</taxon>
        <taxon>Betaproteobacteria</taxon>
        <taxon>Burkholderiales</taxon>
        <taxon>Oxalobacteraceae</taxon>
        <taxon>Telluria group</taxon>
        <taxon>Duganella</taxon>
    </lineage>
</organism>
<evidence type="ECO:0000313" key="2">
    <source>
        <dbReference type="Proteomes" id="UP000175989"/>
    </source>
</evidence>